<dbReference type="PANTHER" id="PTHR35399">
    <property type="entry name" value="SLR8030 PROTEIN"/>
    <property type="match status" value="1"/>
</dbReference>
<organism evidence="2 3">
    <name type="scientific">Sulfitobacter aestuariivivens</name>
    <dbReference type="NCBI Taxonomy" id="2766981"/>
    <lineage>
        <taxon>Bacteria</taxon>
        <taxon>Pseudomonadati</taxon>
        <taxon>Pseudomonadota</taxon>
        <taxon>Alphaproteobacteria</taxon>
        <taxon>Rhodobacterales</taxon>
        <taxon>Roseobacteraceae</taxon>
        <taxon>Sulfitobacter</taxon>
    </lineage>
</organism>
<dbReference type="AlphaFoldDB" id="A0A927D271"/>
<feature type="signal peptide" evidence="1">
    <location>
        <begin position="1"/>
        <end position="21"/>
    </location>
</feature>
<dbReference type="Pfam" id="PF05787">
    <property type="entry name" value="PhoX"/>
    <property type="match status" value="1"/>
</dbReference>
<keyword evidence="3" id="KW-1185">Reference proteome</keyword>
<evidence type="ECO:0000313" key="2">
    <source>
        <dbReference type="EMBL" id="MBD3663036.1"/>
    </source>
</evidence>
<dbReference type="EMBL" id="JACTAG010000001">
    <property type="protein sequence ID" value="MBD3663036.1"/>
    <property type="molecule type" value="Genomic_DNA"/>
</dbReference>
<evidence type="ECO:0000256" key="1">
    <source>
        <dbReference type="SAM" id="SignalP"/>
    </source>
</evidence>
<dbReference type="PANTHER" id="PTHR35399:SF2">
    <property type="entry name" value="DUF839 DOMAIN-CONTAINING PROTEIN"/>
    <property type="match status" value="1"/>
</dbReference>
<protein>
    <submittedName>
        <fullName evidence="2">DUF839 domain-containing protein</fullName>
    </submittedName>
</protein>
<feature type="chain" id="PRO_5037320122" evidence="1">
    <location>
        <begin position="22"/>
        <end position="558"/>
    </location>
</feature>
<dbReference type="Proteomes" id="UP000635142">
    <property type="component" value="Unassembled WGS sequence"/>
</dbReference>
<gene>
    <name evidence="2" type="ORF">H9Q16_03805</name>
</gene>
<accession>A0A927D271</accession>
<dbReference type="InterPro" id="IPR008557">
    <property type="entry name" value="PhoX"/>
</dbReference>
<reference evidence="2" key="1">
    <citation type="submission" date="2020-08" db="EMBL/GenBank/DDBJ databases">
        <title>Sulfitobacter aestuariivivens sp. nov., isolated from a tidal flat.</title>
        <authorList>
            <person name="Park S."/>
            <person name="Yoon J.-H."/>
        </authorList>
    </citation>
    <scope>NUCLEOTIDE SEQUENCE</scope>
    <source>
        <strain evidence="2">TSTF-M16</strain>
    </source>
</reference>
<sequence length="558" mass="59487">MKKYLFATVAAIALLPGVSRAEMSLVRIATMPDGAEVTGISTNAIGDLFLNAQHPGGKNTFKDDAPAALVGYVARFDAASPGMPIPPEDQRADLQVNSGQYVTFGKAGDALGSGEVFGGVYDAAGALMYVSNAPDFNGFVPTGANTAYLYTGWEGAGRDGASAISKVALSRRDGVWQADLSQSKMLDLSSVHGGAVLCSGTITPWGTPLLAEEYFFYNSATWNHPDNHDEDERAGFAGGNDINYIKPKNMSQYLGKMANPYRYGYMIEINNAASADDEQLVKHYATGRLSHETAAIMPDNRTIYMTDDDSAVYSHETYNTASGGVFFKFVADHPGDLSAGTLYAAKMMQDDTADPDKAGFDITWIELGHGNNAQIEAWAAEYDDVTVADYVDGQTSYLSDDAIRAHAAGTAPDARAAFLESRRTAAAMGATNEWDKLEGVTTHGDKVYIAASALAFTMDKSWGHKDWSTGEIDTSNGGDIALNAEGCGGTYVSTVGADYNITRIEPYVIGQTDAEGRCVADLPANPDNIVTLNDGTLLIGEDAGPKRHDVDMLWMVKG</sequence>
<evidence type="ECO:0000313" key="3">
    <source>
        <dbReference type="Proteomes" id="UP000635142"/>
    </source>
</evidence>
<comment type="caution">
    <text evidence="2">The sequence shown here is derived from an EMBL/GenBank/DDBJ whole genome shotgun (WGS) entry which is preliminary data.</text>
</comment>
<name>A0A927D271_9RHOB</name>
<keyword evidence="1" id="KW-0732">Signal</keyword>
<proteinExistence type="predicted"/>
<dbReference type="RefSeq" id="WP_191074024.1">
    <property type="nucleotide sequence ID" value="NZ_JACTAG010000001.1"/>
</dbReference>